<accession>A0ABY4N5E2</accession>
<proteinExistence type="predicted"/>
<dbReference type="EMBL" id="CP097218">
    <property type="protein sequence ID" value="UQN29326.1"/>
    <property type="molecule type" value="Genomic_DNA"/>
</dbReference>
<evidence type="ECO:0000256" key="2">
    <source>
        <dbReference type="ARBA" id="ARBA00023125"/>
    </source>
</evidence>
<dbReference type="GO" id="GO:0003677">
    <property type="term" value="F:DNA binding"/>
    <property type="evidence" value="ECO:0007669"/>
    <property type="project" value="UniProtKB-KW"/>
</dbReference>
<dbReference type="InterPro" id="IPR036388">
    <property type="entry name" value="WH-like_DNA-bd_sf"/>
</dbReference>
<dbReference type="InterPro" id="IPR036390">
    <property type="entry name" value="WH_DNA-bd_sf"/>
</dbReference>
<dbReference type="Gene3D" id="1.10.10.10">
    <property type="entry name" value="Winged helix-like DNA-binding domain superfamily/Winged helix DNA-binding domain"/>
    <property type="match status" value="1"/>
</dbReference>
<feature type="compositionally biased region" description="Low complexity" evidence="4">
    <location>
        <begin position="18"/>
        <end position="33"/>
    </location>
</feature>
<evidence type="ECO:0000256" key="4">
    <source>
        <dbReference type="SAM" id="MobiDB-lite"/>
    </source>
</evidence>
<dbReference type="Gene3D" id="3.40.50.1360">
    <property type="match status" value="1"/>
</dbReference>
<evidence type="ECO:0000256" key="3">
    <source>
        <dbReference type="ARBA" id="ARBA00023163"/>
    </source>
</evidence>
<dbReference type="PANTHER" id="PTHR30363:SF44">
    <property type="entry name" value="AGA OPERON TRANSCRIPTIONAL REPRESSOR-RELATED"/>
    <property type="match status" value="1"/>
</dbReference>
<evidence type="ECO:0000313" key="7">
    <source>
        <dbReference type="Proteomes" id="UP001055868"/>
    </source>
</evidence>
<name>A0ABY4N5E2_9MICO</name>
<dbReference type="Proteomes" id="UP001055868">
    <property type="component" value="Chromosome"/>
</dbReference>
<keyword evidence="1" id="KW-0805">Transcription regulation</keyword>
<feature type="domain" description="HTH deoR-type" evidence="5">
    <location>
        <begin position="36"/>
        <end position="91"/>
    </location>
</feature>
<dbReference type="SUPFAM" id="SSF46785">
    <property type="entry name" value="Winged helix' DNA-binding domain"/>
    <property type="match status" value="1"/>
</dbReference>
<protein>
    <submittedName>
        <fullName evidence="6">DeoR/GlpR family DNA-binding transcription regulator</fullName>
    </submittedName>
</protein>
<dbReference type="Pfam" id="PF08220">
    <property type="entry name" value="HTH_DeoR"/>
    <property type="match status" value="1"/>
</dbReference>
<dbReference type="Pfam" id="PF00455">
    <property type="entry name" value="DeoRC"/>
    <property type="match status" value="1"/>
</dbReference>
<dbReference type="SMART" id="SM00420">
    <property type="entry name" value="HTH_DEOR"/>
    <property type="match status" value="1"/>
</dbReference>
<dbReference type="PROSITE" id="PS00894">
    <property type="entry name" value="HTH_DEOR_1"/>
    <property type="match status" value="1"/>
</dbReference>
<dbReference type="InterPro" id="IPR001034">
    <property type="entry name" value="DeoR_HTH"/>
</dbReference>
<gene>
    <name evidence="6" type="ORF">M4486_17085</name>
</gene>
<dbReference type="InterPro" id="IPR037171">
    <property type="entry name" value="NagB/RpiA_transferase-like"/>
</dbReference>
<keyword evidence="2 6" id="KW-0238">DNA-binding</keyword>
<organism evidence="6 7">
    <name type="scientific">Brachybacterium kimchii</name>
    <dbReference type="NCBI Taxonomy" id="2942909"/>
    <lineage>
        <taxon>Bacteria</taxon>
        <taxon>Bacillati</taxon>
        <taxon>Actinomycetota</taxon>
        <taxon>Actinomycetes</taxon>
        <taxon>Micrococcales</taxon>
        <taxon>Dermabacteraceae</taxon>
        <taxon>Brachybacterium</taxon>
    </lineage>
</organism>
<dbReference type="PROSITE" id="PS51000">
    <property type="entry name" value="HTH_DEOR_2"/>
    <property type="match status" value="1"/>
</dbReference>
<dbReference type="InterPro" id="IPR018356">
    <property type="entry name" value="Tscrpt_reg_HTH_DeoR_CS"/>
</dbReference>
<feature type="region of interest" description="Disordered" evidence="4">
    <location>
        <begin position="1"/>
        <end position="36"/>
    </location>
</feature>
<dbReference type="PRINTS" id="PR00037">
    <property type="entry name" value="HTHLACR"/>
</dbReference>
<dbReference type="SMART" id="SM01134">
    <property type="entry name" value="DeoRC"/>
    <property type="match status" value="1"/>
</dbReference>
<dbReference type="RefSeq" id="WP_249478525.1">
    <property type="nucleotide sequence ID" value="NZ_CP097218.1"/>
</dbReference>
<sequence length="297" mass="31025">MPSDAVPSTPRGSDGRGPAHSAADPDAASTAPARGRRQRLDRILDLVIERGHVRVDELAGNLGTSPATVRRDLDSLAAQQLVIRSHGGASAHPDASALPMRYRSTRHADAKDAIARAAVDMLVPGTVVGLNGGTTTTALAHELASRDSIREAARPTTLVTNALNIAQELAVRRHLQLVVTGGIVRGGSFELVGGWAEHMLEQIRIDLLFLGVDGISARDGARTHDEAEALISARLAERAEKVVVLADSSKIGAGAFARIRSTTDLDAVVTDPDADPDALAALREAGVEIVIADGGSR</sequence>
<reference evidence="6" key="1">
    <citation type="submission" date="2022-05" db="EMBL/GenBank/DDBJ databases">
        <title>Genomic analysis of Brachybacterium sp. CBA3104.</title>
        <authorList>
            <person name="Roh S.W."/>
            <person name="Kim Y.B."/>
            <person name="Kim Y."/>
        </authorList>
    </citation>
    <scope>NUCLEOTIDE SEQUENCE</scope>
    <source>
        <strain evidence="6">CBA3104</strain>
    </source>
</reference>
<keyword evidence="7" id="KW-1185">Reference proteome</keyword>
<dbReference type="InterPro" id="IPR014036">
    <property type="entry name" value="DeoR-like_C"/>
</dbReference>
<evidence type="ECO:0000313" key="6">
    <source>
        <dbReference type="EMBL" id="UQN29326.1"/>
    </source>
</evidence>
<keyword evidence="3" id="KW-0804">Transcription</keyword>
<dbReference type="SUPFAM" id="SSF100950">
    <property type="entry name" value="NagB/RpiA/CoA transferase-like"/>
    <property type="match status" value="1"/>
</dbReference>
<dbReference type="InterPro" id="IPR050313">
    <property type="entry name" value="Carb_Metab_HTH_regulators"/>
</dbReference>
<dbReference type="PANTHER" id="PTHR30363">
    <property type="entry name" value="HTH-TYPE TRANSCRIPTIONAL REGULATOR SRLR-RELATED"/>
    <property type="match status" value="1"/>
</dbReference>
<evidence type="ECO:0000259" key="5">
    <source>
        <dbReference type="PROSITE" id="PS51000"/>
    </source>
</evidence>
<evidence type="ECO:0000256" key="1">
    <source>
        <dbReference type="ARBA" id="ARBA00023015"/>
    </source>
</evidence>